<evidence type="ECO:0000259" key="7">
    <source>
        <dbReference type="Pfam" id="PF10502"/>
    </source>
</evidence>
<comment type="similarity">
    <text evidence="6">Belongs to the peptidase S26 family. IMP1 subfamily.</text>
</comment>
<dbReference type="AlphaFoldDB" id="A0A370TV78"/>
<keyword evidence="5" id="KW-0472">Membrane</keyword>
<keyword evidence="4" id="KW-0496">Mitochondrion</keyword>
<dbReference type="InterPro" id="IPR000223">
    <property type="entry name" value="Pept_S26A_signal_pept_1"/>
</dbReference>
<dbReference type="PANTHER" id="PTHR12383">
    <property type="entry name" value="PROTEASE FAMILY S26 MITOCHONDRIAL INNER MEMBRANE PROTEASE-RELATED"/>
    <property type="match status" value="1"/>
</dbReference>
<comment type="subcellular location">
    <subcellularLocation>
        <location evidence="1">Mitochondrion inner membrane</location>
    </subcellularLocation>
</comment>
<dbReference type="GO" id="GO:0004252">
    <property type="term" value="F:serine-type endopeptidase activity"/>
    <property type="evidence" value="ECO:0007669"/>
    <property type="project" value="InterPro"/>
</dbReference>
<evidence type="ECO:0000313" key="9">
    <source>
        <dbReference type="Proteomes" id="UP000254866"/>
    </source>
</evidence>
<dbReference type="SUPFAM" id="SSF51306">
    <property type="entry name" value="LexA/Signal peptidase"/>
    <property type="match status" value="1"/>
</dbReference>
<dbReference type="RefSeq" id="XP_031872087.1">
    <property type="nucleotide sequence ID" value="XM_032012394.1"/>
</dbReference>
<name>A0A370TV78_9HELO</name>
<evidence type="ECO:0000256" key="1">
    <source>
        <dbReference type="ARBA" id="ARBA00004273"/>
    </source>
</evidence>
<dbReference type="PRINTS" id="PR00727">
    <property type="entry name" value="LEADERPTASE"/>
</dbReference>
<dbReference type="EMBL" id="NPIC01000002">
    <property type="protein sequence ID" value="RDL39431.1"/>
    <property type="molecule type" value="Genomic_DNA"/>
</dbReference>
<organism evidence="8 9">
    <name type="scientific">Venustampulla echinocandica</name>
    <dbReference type="NCBI Taxonomy" id="2656787"/>
    <lineage>
        <taxon>Eukaryota</taxon>
        <taxon>Fungi</taxon>
        <taxon>Dikarya</taxon>
        <taxon>Ascomycota</taxon>
        <taxon>Pezizomycotina</taxon>
        <taxon>Leotiomycetes</taxon>
        <taxon>Helotiales</taxon>
        <taxon>Pleuroascaceae</taxon>
        <taxon>Venustampulla</taxon>
    </lineage>
</organism>
<dbReference type="InterPro" id="IPR052064">
    <property type="entry name" value="Mito_IMP1_subunit"/>
</dbReference>
<dbReference type="CDD" id="cd06530">
    <property type="entry name" value="S26_SPase_I"/>
    <property type="match status" value="1"/>
</dbReference>
<accession>A0A370TV78</accession>
<gene>
    <name evidence="8" type="ORF">BP5553_03771</name>
</gene>
<evidence type="ECO:0000256" key="5">
    <source>
        <dbReference type="ARBA" id="ARBA00023136"/>
    </source>
</evidence>
<sequence>MLPTFSAYGDSVLVSRYYRRGRGIKVGDVVTFDSVDEPGAKVIKRVLGMEGDYVMMGSPRESMSDKMLQVPKGHCWVVGDNLLWSKDSRHFGPLPMALIKGKVIAKVLPWSERQWTENILTPIDEH</sequence>
<dbReference type="InterPro" id="IPR036286">
    <property type="entry name" value="LexA/Signal_pep-like_sf"/>
</dbReference>
<dbReference type="GO" id="GO:0042720">
    <property type="term" value="C:mitochondrial inner membrane peptidase complex"/>
    <property type="evidence" value="ECO:0007669"/>
    <property type="project" value="TreeGrafter"/>
</dbReference>
<dbReference type="GO" id="GO:0006465">
    <property type="term" value="P:signal peptide processing"/>
    <property type="evidence" value="ECO:0007669"/>
    <property type="project" value="InterPro"/>
</dbReference>
<dbReference type="OrthoDB" id="308440at2759"/>
<dbReference type="GeneID" id="43596620"/>
<reference evidence="8 9" key="1">
    <citation type="journal article" date="2018" name="IMA Fungus">
        <title>IMA Genome-F 9: Draft genome sequence of Annulohypoxylon stygium, Aspergillus mulundensis, Berkeleyomyces basicola (syn. Thielaviopsis basicola), Ceratocystis smalleyi, two Cercospora beticola strains, Coleophoma cylindrospora, Fusarium fracticaudum, Phialophora cf. hyalina, and Morchella septimelata.</title>
        <authorList>
            <person name="Wingfield B.D."/>
            <person name="Bills G.F."/>
            <person name="Dong Y."/>
            <person name="Huang W."/>
            <person name="Nel W.J."/>
            <person name="Swalarsk-Parry B.S."/>
            <person name="Vaghefi N."/>
            <person name="Wilken P.M."/>
            <person name="An Z."/>
            <person name="de Beer Z.W."/>
            <person name="De Vos L."/>
            <person name="Chen L."/>
            <person name="Duong T.A."/>
            <person name="Gao Y."/>
            <person name="Hammerbacher A."/>
            <person name="Kikkert J.R."/>
            <person name="Li Y."/>
            <person name="Li H."/>
            <person name="Li K."/>
            <person name="Li Q."/>
            <person name="Liu X."/>
            <person name="Ma X."/>
            <person name="Naidoo K."/>
            <person name="Pethybridge S.J."/>
            <person name="Sun J."/>
            <person name="Steenkamp E.T."/>
            <person name="van der Nest M.A."/>
            <person name="van Wyk S."/>
            <person name="Wingfield M.J."/>
            <person name="Xiong C."/>
            <person name="Yue Q."/>
            <person name="Zhang X."/>
        </authorList>
    </citation>
    <scope>NUCLEOTIDE SEQUENCE [LARGE SCALE GENOMIC DNA]</scope>
    <source>
        <strain evidence="8 9">BP 5553</strain>
    </source>
</reference>
<dbReference type="InterPro" id="IPR019533">
    <property type="entry name" value="Peptidase_S26"/>
</dbReference>
<keyword evidence="9" id="KW-1185">Reference proteome</keyword>
<dbReference type="STRING" id="2656787.A0A370TV78"/>
<proteinExistence type="inferred from homology"/>
<evidence type="ECO:0000256" key="4">
    <source>
        <dbReference type="ARBA" id="ARBA00023128"/>
    </source>
</evidence>
<comment type="caution">
    <text evidence="8">The sequence shown here is derived from an EMBL/GenBank/DDBJ whole genome shotgun (WGS) entry which is preliminary data.</text>
</comment>
<evidence type="ECO:0000256" key="2">
    <source>
        <dbReference type="ARBA" id="ARBA00022792"/>
    </source>
</evidence>
<feature type="domain" description="Peptidase S26" evidence="7">
    <location>
        <begin position="8"/>
        <end position="56"/>
    </location>
</feature>
<dbReference type="PANTHER" id="PTHR12383:SF16">
    <property type="entry name" value="MITOCHONDRIAL INNER MEMBRANE PROTEASE SUBUNIT 1"/>
    <property type="match status" value="1"/>
</dbReference>
<evidence type="ECO:0000313" key="8">
    <source>
        <dbReference type="EMBL" id="RDL39431.1"/>
    </source>
</evidence>
<dbReference type="Pfam" id="PF10502">
    <property type="entry name" value="Peptidase_S26"/>
    <property type="match status" value="2"/>
</dbReference>
<evidence type="ECO:0000256" key="3">
    <source>
        <dbReference type="ARBA" id="ARBA00022801"/>
    </source>
</evidence>
<protein>
    <recommendedName>
        <fullName evidence="7">Peptidase S26 domain-containing protein</fullName>
    </recommendedName>
</protein>
<feature type="domain" description="Peptidase S26" evidence="7">
    <location>
        <begin position="67"/>
        <end position="106"/>
    </location>
</feature>
<dbReference type="Gene3D" id="2.10.109.10">
    <property type="entry name" value="Umud Fragment, subunit A"/>
    <property type="match status" value="1"/>
</dbReference>
<dbReference type="Proteomes" id="UP000254866">
    <property type="component" value="Unassembled WGS sequence"/>
</dbReference>
<evidence type="ECO:0000256" key="6">
    <source>
        <dbReference type="ARBA" id="ARBA00038445"/>
    </source>
</evidence>
<keyword evidence="2" id="KW-0999">Mitochondrion inner membrane</keyword>
<dbReference type="GO" id="GO:0006627">
    <property type="term" value="P:protein processing involved in protein targeting to mitochondrion"/>
    <property type="evidence" value="ECO:0007669"/>
    <property type="project" value="TreeGrafter"/>
</dbReference>
<keyword evidence="3" id="KW-0378">Hydrolase</keyword>